<accession>A0ABQ4ZRW9</accession>
<comment type="caution">
    <text evidence="2">The sequence shown here is derived from an EMBL/GenBank/DDBJ whole genome shotgun (WGS) entry which is preliminary data.</text>
</comment>
<gene>
    <name evidence="2" type="ORF">Tco_0799996</name>
</gene>
<dbReference type="Proteomes" id="UP001151760">
    <property type="component" value="Unassembled WGS sequence"/>
</dbReference>
<reference evidence="2" key="1">
    <citation type="journal article" date="2022" name="Int. J. Mol. Sci.">
        <title>Draft Genome of Tanacetum Coccineum: Genomic Comparison of Closely Related Tanacetum-Family Plants.</title>
        <authorList>
            <person name="Yamashiro T."/>
            <person name="Shiraishi A."/>
            <person name="Nakayama K."/>
            <person name="Satake H."/>
        </authorList>
    </citation>
    <scope>NUCLEOTIDE SEQUENCE</scope>
</reference>
<reference evidence="2" key="2">
    <citation type="submission" date="2022-01" db="EMBL/GenBank/DDBJ databases">
        <authorList>
            <person name="Yamashiro T."/>
            <person name="Shiraishi A."/>
            <person name="Satake H."/>
            <person name="Nakayama K."/>
        </authorList>
    </citation>
    <scope>NUCLEOTIDE SEQUENCE</scope>
</reference>
<sequence length="173" mass="19428">MLMTMEPEIQQNLENLHAKRCVQIEKLRIAQQAEQGASSDSAENFTLANKEVAVLKLYSHFDLTAQEVDIFSANYNMHNMWKTINELHAMLKLHEQTLPKNNAPALHVIRAGKVQKGNNKHKKLQPELAATGQNQGKGKNKLAYAPKPKIPHPPKRENPAKDSICHECGETGH</sequence>
<feature type="compositionally biased region" description="Basic and acidic residues" evidence="1">
    <location>
        <begin position="154"/>
        <end position="173"/>
    </location>
</feature>
<organism evidence="2 3">
    <name type="scientific">Tanacetum coccineum</name>
    <dbReference type="NCBI Taxonomy" id="301880"/>
    <lineage>
        <taxon>Eukaryota</taxon>
        <taxon>Viridiplantae</taxon>
        <taxon>Streptophyta</taxon>
        <taxon>Embryophyta</taxon>
        <taxon>Tracheophyta</taxon>
        <taxon>Spermatophyta</taxon>
        <taxon>Magnoliopsida</taxon>
        <taxon>eudicotyledons</taxon>
        <taxon>Gunneridae</taxon>
        <taxon>Pentapetalae</taxon>
        <taxon>asterids</taxon>
        <taxon>campanulids</taxon>
        <taxon>Asterales</taxon>
        <taxon>Asteraceae</taxon>
        <taxon>Asteroideae</taxon>
        <taxon>Anthemideae</taxon>
        <taxon>Anthemidinae</taxon>
        <taxon>Tanacetum</taxon>
    </lineage>
</organism>
<evidence type="ECO:0000313" key="2">
    <source>
        <dbReference type="EMBL" id="GJS93028.1"/>
    </source>
</evidence>
<feature type="region of interest" description="Disordered" evidence="1">
    <location>
        <begin position="127"/>
        <end position="173"/>
    </location>
</feature>
<evidence type="ECO:0008006" key="4">
    <source>
        <dbReference type="Google" id="ProtNLM"/>
    </source>
</evidence>
<name>A0ABQ4ZRW9_9ASTR</name>
<keyword evidence="3" id="KW-1185">Reference proteome</keyword>
<evidence type="ECO:0000313" key="3">
    <source>
        <dbReference type="Proteomes" id="UP001151760"/>
    </source>
</evidence>
<dbReference type="EMBL" id="BQNB010011625">
    <property type="protein sequence ID" value="GJS93028.1"/>
    <property type="molecule type" value="Genomic_DNA"/>
</dbReference>
<protein>
    <recommendedName>
        <fullName evidence="4">Zinc finger, CCHC-type</fullName>
    </recommendedName>
</protein>
<proteinExistence type="predicted"/>
<evidence type="ECO:0000256" key="1">
    <source>
        <dbReference type="SAM" id="MobiDB-lite"/>
    </source>
</evidence>